<feature type="signal peptide" evidence="3">
    <location>
        <begin position="1"/>
        <end position="26"/>
    </location>
</feature>
<reference evidence="5 6" key="1">
    <citation type="submission" date="2019-06" db="EMBL/GenBank/DDBJ databases">
        <title>Whole genome sequence for Cellvibrionaceae sp. R142.</title>
        <authorList>
            <person name="Wang G."/>
        </authorList>
    </citation>
    <scope>NUCLEOTIDE SEQUENCE [LARGE SCALE GENOMIC DNA]</scope>
    <source>
        <strain evidence="5 6">R142</strain>
    </source>
</reference>
<evidence type="ECO:0000259" key="4">
    <source>
        <dbReference type="PROSITE" id="PS51782"/>
    </source>
</evidence>
<evidence type="ECO:0000256" key="1">
    <source>
        <dbReference type="ARBA" id="ARBA00038420"/>
    </source>
</evidence>
<dbReference type="PANTHER" id="PTHR21666">
    <property type="entry name" value="PEPTIDASE-RELATED"/>
    <property type="match status" value="1"/>
</dbReference>
<dbReference type="AlphaFoldDB" id="A0A545U5B8"/>
<dbReference type="SUPFAM" id="SSF51261">
    <property type="entry name" value="Duplicated hybrid motif"/>
    <property type="match status" value="1"/>
</dbReference>
<accession>A0A545U5B8</accession>
<evidence type="ECO:0000256" key="3">
    <source>
        <dbReference type="SAM" id="SignalP"/>
    </source>
</evidence>
<protein>
    <submittedName>
        <fullName evidence="5">Peptidoglycan DD-metalloendopeptidase family protein</fullName>
    </submittedName>
</protein>
<dbReference type="Gene3D" id="2.70.70.10">
    <property type="entry name" value="Glucose Permease (Domain IIA)"/>
    <property type="match status" value="1"/>
</dbReference>
<dbReference type="CDD" id="cd00118">
    <property type="entry name" value="LysM"/>
    <property type="match status" value="1"/>
</dbReference>
<comment type="similarity">
    <text evidence="1">Belongs to the E.coli NlpD/Haemophilus LppB family.</text>
</comment>
<proteinExistence type="inferred from homology"/>
<dbReference type="InterPro" id="IPR036779">
    <property type="entry name" value="LysM_dom_sf"/>
</dbReference>
<sequence length="253" mass="28035">MRTFTRVAAGRLAGVFKILSTLLWLAACSSSPQEAPVQDLSPPPSQKLTHHTVTRGDTLFSIAWRYGLDYKALARRNGIDAEYRIYPGQRLALDVRLKPVAKPPPAKPKLRSKSQTKSAPVVPAPQPSNNQLRWRWPVQGKILQRFSPNNGLNKGIDIVGNLGQPVLSAAPGMVVYAGNGVRGYGNLLIVKHNQRYLSAYAHSRRILVREGDRVKAGQKIAEIGSSGTDRNKLHFEIRRNGKPVDPLKYLPKR</sequence>
<dbReference type="InterPro" id="IPR018392">
    <property type="entry name" value="LysM"/>
</dbReference>
<dbReference type="SMART" id="SM00257">
    <property type="entry name" value="LysM"/>
    <property type="match status" value="1"/>
</dbReference>
<feature type="domain" description="LysM" evidence="4">
    <location>
        <begin position="49"/>
        <end position="93"/>
    </location>
</feature>
<dbReference type="PROSITE" id="PS51257">
    <property type="entry name" value="PROKAR_LIPOPROTEIN"/>
    <property type="match status" value="1"/>
</dbReference>
<evidence type="ECO:0000313" key="5">
    <source>
        <dbReference type="EMBL" id="TQV84603.1"/>
    </source>
</evidence>
<dbReference type="Gene3D" id="3.10.350.10">
    <property type="entry name" value="LysM domain"/>
    <property type="match status" value="1"/>
</dbReference>
<comment type="caution">
    <text evidence="5">The sequence shown here is derived from an EMBL/GenBank/DDBJ whole genome shotgun (WGS) entry which is preliminary data.</text>
</comment>
<dbReference type="GO" id="GO:0004222">
    <property type="term" value="F:metalloendopeptidase activity"/>
    <property type="evidence" value="ECO:0007669"/>
    <property type="project" value="TreeGrafter"/>
</dbReference>
<evidence type="ECO:0000313" key="6">
    <source>
        <dbReference type="Proteomes" id="UP000319732"/>
    </source>
</evidence>
<dbReference type="OrthoDB" id="9795421at2"/>
<dbReference type="Pfam" id="PF01476">
    <property type="entry name" value="LysM"/>
    <property type="match status" value="1"/>
</dbReference>
<dbReference type="InterPro" id="IPR050570">
    <property type="entry name" value="Cell_wall_metabolism_enzyme"/>
</dbReference>
<feature type="region of interest" description="Disordered" evidence="2">
    <location>
        <begin position="100"/>
        <end position="130"/>
    </location>
</feature>
<keyword evidence="6" id="KW-1185">Reference proteome</keyword>
<dbReference type="PANTHER" id="PTHR21666:SF263">
    <property type="entry name" value="MUREIN HYDROLASE ACTIVATOR NLPD"/>
    <property type="match status" value="1"/>
</dbReference>
<dbReference type="GO" id="GO:0009279">
    <property type="term" value="C:cell outer membrane"/>
    <property type="evidence" value="ECO:0007669"/>
    <property type="project" value="TreeGrafter"/>
</dbReference>
<dbReference type="InterPro" id="IPR011055">
    <property type="entry name" value="Dup_hybrid_motif"/>
</dbReference>
<gene>
    <name evidence="5" type="ORF">FKG94_03510</name>
</gene>
<dbReference type="GO" id="GO:0032153">
    <property type="term" value="C:cell division site"/>
    <property type="evidence" value="ECO:0007669"/>
    <property type="project" value="TreeGrafter"/>
</dbReference>
<dbReference type="RefSeq" id="WP_142902809.1">
    <property type="nucleotide sequence ID" value="NZ_ML660088.1"/>
</dbReference>
<evidence type="ECO:0000256" key="2">
    <source>
        <dbReference type="SAM" id="MobiDB-lite"/>
    </source>
</evidence>
<dbReference type="Proteomes" id="UP000319732">
    <property type="component" value="Unassembled WGS sequence"/>
</dbReference>
<dbReference type="Pfam" id="PF01551">
    <property type="entry name" value="Peptidase_M23"/>
    <property type="match status" value="1"/>
</dbReference>
<keyword evidence="3" id="KW-0732">Signal</keyword>
<dbReference type="InterPro" id="IPR016047">
    <property type="entry name" value="M23ase_b-sheet_dom"/>
</dbReference>
<feature type="chain" id="PRO_5022030011" evidence="3">
    <location>
        <begin position="27"/>
        <end position="253"/>
    </location>
</feature>
<organism evidence="5 6">
    <name type="scientific">Exilibacterium tricleocarpae</name>
    <dbReference type="NCBI Taxonomy" id="2591008"/>
    <lineage>
        <taxon>Bacteria</taxon>
        <taxon>Pseudomonadati</taxon>
        <taxon>Pseudomonadota</taxon>
        <taxon>Gammaproteobacteria</taxon>
        <taxon>Cellvibrionales</taxon>
        <taxon>Cellvibrionaceae</taxon>
        <taxon>Exilibacterium</taxon>
    </lineage>
</organism>
<name>A0A545U5B8_9GAMM</name>
<dbReference type="PROSITE" id="PS51782">
    <property type="entry name" value="LYSM"/>
    <property type="match status" value="1"/>
</dbReference>
<dbReference type="EMBL" id="VHSG01000005">
    <property type="protein sequence ID" value="TQV84603.1"/>
    <property type="molecule type" value="Genomic_DNA"/>
</dbReference>
<dbReference type="CDD" id="cd12797">
    <property type="entry name" value="M23_peptidase"/>
    <property type="match status" value="1"/>
</dbReference>